<dbReference type="Proteomes" id="UP000828390">
    <property type="component" value="Unassembled WGS sequence"/>
</dbReference>
<dbReference type="AlphaFoldDB" id="A0A9D4LVP4"/>
<gene>
    <name evidence="1" type="ORF">DPMN_029003</name>
</gene>
<dbReference type="EMBL" id="JAIWYP010000002">
    <property type="protein sequence ID" value="KAH3865955.1"/>
    <property type="molecule type" value="Genomic_DNA"/>
</dbReference>
<reference evidence="1" key="2">
    <citation type="submission" date="2020-11" db="EMBL/GenBank/DDBJ databases">
        <authorList>
            <person name="McCartney M.A."/>
            <person name="Auch B."/>
            <person name="Kono T."/>
            <person name="Mallez S."/>
            <person name="Becker A."/>
            <person name="Gohl D.M."/>
            <person name="Silverstein K.A.T."/>
            <person name="Koren S."/>
            <person name="Bechman K.B."/>
            <person name="Herman A."/>
            <person name="Abrahante J.E."/>
            <person name="Garbe J."/>
        </authorList>
    </citation>
    <scope>NUCLEOTIDE SEQUENCE</scope>
    <source>
        <strain evidence="1">Duluth1</strain>
        <tissue evidence="1">Whole animal</tissue>
    </source>
</reference>
<name>A0A9D4LVP4_DREPO</name>
<comment type="caution">
    <text evidence="1">The sequence shown here is derived from an EMBL/GenBank/DDBJ whole genome shotgun (WGS) entry which is preliminary data.</text>
</comment>
<organism evidence="1 2">
    <name type="scientific">Dreissena polymorpha</name>
    <name type="common">Zebra mussel</name>
    <name type="synonym">Mytilus polymorpha</name>
    <dbReference type="NCBI Taxonomy" id="45954"/>
    <lineage>
        <taxon>Eukaryota</taxon>
        <taxon>Metazoa</taxon>
        <taxon>Spiralia</taxon>
        <taxon>Lophotrochozoa</taxon>
        <taxon>Mollusca</taxon>
        <taxon>Bivalvia</taxon>
        <taxon>Autobranchia</taxon>
        <taxon>Heteroconchia</taxon>
        <taxon>Euheterodonta</taxon>
        <taxon>Imparidentia</taxon>
        <taxon>Neoheterodontei</taxon>
        <taxon>Myida</taxon>
        <taxon>Dreissenoidea</taxon>
        <taxon>Dreissenidae</taxon>
        <taxon>Dreissena</taxon>
    </lineage>
</organism>
<proteinExistence type="predicted"/>
<sequence>MRPQPRNCQTEWFQMSTPPFLDHVCHKIQRRLRRKNGHSCQESTRLATIEDVVLTPEELESVITDCPETISNKLRGL</sequence>
<accession>A0A9D4LVP4</accession>
<reference evidence="1" key="1">
    <citation type="journal article" date="2019" name="bioRxiv">
        <title>The Genome of the Zebra Mussel, Dreissena polymorpha: A Resource for Invasive Species Research.</title>
        <authorList>
            <person name="McCartney M.A."/>
            <person name="Auch B."/>
            <person name="Kono T."/>
            <person name="Mallez S."/>
            <person name="Zhang Y."/>
            <person name="Obille A."/>
            <person name="Becker A."/>
            <person name="Abrahante J.E."/>
            <person name="Garbe J."/>
            <person name="Badalamenti J.P."/>
            <person name="Herman A."/>
            <person name="Mangelson H."/>
            <person name="Liachko I."/>
            <person name="Sullivan S."/>
            <person name="Sone E.D."/>
            <person name="Koren S."/>
            <person name="Silverstein K.A.T."/>
            <person name="Beckman K.B."/>
            <person name="Gohl D.M."/>
        </authorList>
    </citation>
    <scope>NUCLEOTIDE SEQUENCE</scope>
    <source>
        <strain evidence="1">Duluth1</strain>
        <tissue evidence="1">Whole animal</tissue>
    </source>
</reference>
<evidence type="ECO:0000313" key="2">
    <source>
        <dbReference type="Proteomes" id="UP000828390"/>
    </source>
</evidence>
<keyword evidence="2" id="KW-1185">Reference proteome</keyword>
<evidence type="ECO:0000313" key="1">
    <source>
        <dbReference type="EMBL" id="KAH3865955.1"/>
    </source>
</evidence>
<protein>
    <submittedName>
        <fullName evidence="1">Uncharacterized protein</fullName>
    </submittedName>
</protein>